<feature type="transmembrane region" description="Helical" evidence="10">
    <location>
        <begin position="229"/>
        <end position="249"/>
    </location>
</feature>
<dbReference type="InterPro" id="IPR030659">
    <property type="entry name" value="SecY_CS"/>
</dbReference>
<keyword evidence="13" id="KW-1185">Reference proteome</keyword>
<dbReference type="SUPFAM" id="SSF103491">
    <property type="entry name" value="Preprotein translocase SecY subunit"/>
    <property type="match status" value="1"/>
</dbReference>
<comment type="subcellular location">
    <subcellularLocation>
        <location evidence="10">Cell membrane</location>
        <topology evidence="10">Multi-pass membrane protein</topology>
    </subcellularLocation>
    <subcellularLocation>
        <location evidence="1">Membrane</location>
        <topology evidence="1">Multi-pass membrane protein</topology>
    </subcellularLocation>
</comment>
<evidence type="ECO:0000256" key="6">
    <source>
        <dbReference type="ARBA" id="ARBA00022989"/>
    </source>
</evidence>
<dbReference type="AlphaFoldDB" id="A0A2U8E3Q5"/>
<keyword evidence="8 10" id="KW-0472">Membrane</keyword>
<comment type="function">
    <text evidence="10">The central subunit of the protein translocation channel SecYEG. Consists of two halves formed by TMs 1-5 and 6-10. These two domains form a lateral gate at the front which open onto the bilayer between TMs 2 and 7, and are clamped together by SecE at the back. The channel is closed by both a pore ring composed of hydrophobic SecY resides and a short helix (helix 2A) on the extracellular side of the membrane which forms a plug. The plug probably moves laterally to allow the channel to open. The ring and the pore may move independently.</text>
</comment>
<dbReference type="GO" id="GO:0006605">
    <property type="term" value="P:protein targeting"/>
    <property type="evidence" value="ECO:0007669"/>
    <property type="project" value="UniProtKB-UniRule"/>
</dbReference>
<keyword evidence="3 10" id="KW-0813">Transport</keyword>
<feature type="transmembrane region" description="Helical" evidence="10">
    <location>
        <begin position="123"/>
        <end position="141"/>
    </location>
</feature>
<evidence type="ECO:0000256" key="5">
    <source>
        <dbReference type="ARBA" id="ARBA00022927"/>
    </source>
</evidence>
<dbReference type="PANTHER" id="PTHR10906">
    <property type="entry name" value="SECY/SEC61-ALPHA FAMILY MEMBER"/>
    <property type="match status" value="1"/>
</dbReference>
<evidence type="ECO:0000256" key="10">
    <source>
        <dbReference type="HAMAP-Rule" id="MF_01465"/>
    </source>
</evidence>
<evidence type="ECO:0000256" key="2">
    <source>
        <dbReference type="ARBA" id="ARBA00005751"/>
    </source>
</evidence>
<evidence type="ECO:0000313" key="13">
    <source>
        <dbReference type="Proteomes" id="UP000244896"/>
    </source>
</evidence>
<dbReference type="PROSITE" id="PS00756">
    <property type="entry name" value="SECY_2"/>
    <property type="match status" value="1"/>
</dbReference>
<organism evidence="12 13">
    <name type="scientific">Ereboglobus luteus</name>
    <dbReference type="NCBI Taxonomy" id="1796921"/>
    <lineage>
        <taxon>Bacteria</taxon>
        <taxon>Pseudomonadati</taxon>
        <taxon>Verrucomicrobiota</taxon>
        <taxon>Opitutia</taxon>
        <taxon>Opitutales</taxon>
        <taxon>Opitutaceae</taxon>
        <taxon>Ereboglobus</taxon>
    </lineage>
</organism>
<dbReference type="HAMAP" id="MF_01465">
    <property type="entry name" value="SecY"/>
    <property type="match status" value="1"/>
</dbReference>
<evidence type="ECO:0000256" key="11">
    <source>
        <dbReference type="RuleBase" id="RU004349"/>
    </source>
</evidence>
<feature type="transmembrane region" description="Helical" evidence="10">
    <location>
        <begin position="285"/>
        <end position="306"/>
    </location>
</feature>
<dbReference type="InterPro" id="IPR002208">
    <property type="entry name" value="SecY/SEC61-alpha"/>
</dbReference>
<feature type="transmembrane region" description="Helical" evidence="10">
    <location>
        <begin position="161"/>
        <end position="182"/>
    </location>
</feature>
<name>A0A2U8E3Q5_9BACT</name>
<keyword evidence="10" id="KW-1003">Cell membrane</keyword>
<proteinExistence type="inferred from homology"/>
<keyword evidence="4 10" id="KW-0812">Transmembrane</keyword>
<dbReference type="PRINTS" id="PR00303">
    <property type="entry name" value="SECYTRNLCASE"/>
</dbReference>
<comment type="similarity">
    <text evidence="2 10 11">Belongs to the SecY/SEC61-alpha family.</text>
</comment>
<feature type="transmembrane region" description="Helical" evidence="10">
    <location>
        <begin position="18"/>
        <end position="36"/>
    </location>
</feature>
<evidence type="ECO:0000256" key="8">
    <source>
        <dbReference type="ARBA" id="ARBA00023136"/>
    </source>
</evidence>
<dbReference type="RefSeq" id="WP_108824956.1">
    <property type="nucleotide sequence ID" value="NZ_CP023004.1"/>
</dbReference>
<evidence type="ECO:0000256" key="3">
    <source>
        <dbReference type="ARBA" id="ARBA00022448"/>
    </source>
</evidence>
<sequence>MFSAFSNSLKIPELRSRIFYTFALLFVARVGANIPLPGLDPRPLMDFFADQSATSGTTGSLMGLYNMFTGGALTKGAICALGIMPYISASIIFQLMSAVVPSLARLSQEGDVGRQKLTQYTRYLAVAICVIQAVLLVLGLENPASLFGGYTGPSLILVNKTWFMFTSVVFITAGTMLLMWLGEQITSRGIGNGVSLLITVGILADLPGAAQTTWQLFTGPVGVDKPGPLIAVFMVALFIIVTMGIVLVVQGQRKIPVQYAKRVVGNKVMGGQSSFLPLKVNYSGVMPVIFASAILLFPQQIFQMLGGAMEWRWMTRLAADLLRGDPIYYVLMASLILFFSYFWVSVMFKPIQIADDLKKYGGYVPGVRPGEPTAKFLDFIMTRLTLAGSIFLTVIAIFPDVLLFNFHVPQRVASFFGGTGMLITVGVVLDTMRQVETYLLQRHYDGFLKKGRIHARNPNVASATGEAADWKTVSRLWYVLGGLFLIGLVSWYLMYSGIIK</sequence>
<keyword evidence="5 10" id="KW-0653">Protein transport</keyword>
<gene>
    <name evidence="10" type="primary">secY</name>
    <name evidence="12" type="ORF">CKA38_07720</name>
</gene>
<dbReference type="Gene3D" id="1.10.3370.10">
    <property type="entry name" value="SecY subunit domain"/>
    <property type="match status" value="1"/>
</dbReference>
<feature type="transmembrane region" description="Helical" evidence="10">
    <location>
        <begin position="412"/>
        <end position="432"/>
    </location>
</feature>
<evidence type="ECO:0000313" key="12">
    <source>
        <dbReference type="EMBL" id="AWI09142.1"/>
    </source>
</evidence>
<accession>A0A2U8E3Q5</accession>
<reference evidence="12 13" key="1">
    <citation type="journal article" date="2018" name="Syst. Appl. Microbiol.">
        <title>Ereboglobus luteus gen. nov. sp. nov. from cockroach guts, and new insights into the oxygen relationship of the genera Opitutus and Didymococcus (Verrucomicrobia: Opitutaceae).</title>
        <authorList>
            <person name="Tegtmeier D."/>
            <person name="Belitz A."/>
            <person name="Radek R."/>
            <person name="Heimerl T."/>
            <person name="Brune A."/>
        </authorList>
    </citation>
    <scope>NUCLEOTIDE SEQUENCE [LARGE SCALE GENOMIC DNA]</scope>
    <source>
        <strain evidence="12 13">Ho45</strain>
    </source>
</reference>
<comment type="subunit">
    <text evidence="10">Component of the Sec protein translocase complex. Heterotrimer consisting of SecY, SecE and SecG subunits. The heterotrimers can form oligomers, although 1 heterotrimer is thought to be able to translocate proteins. Interacts with the ribosome. Interacts with SecDF, and other proteins may be involved. Interacts with SecA.</text>
</comment>
<keyword evidence="7 10" id="KW-0811">Translocation</keyword>
<dbReference type="Proteomes" id="UP000244896">
    <property type="component" value="Chromosome"/>
</dbReference>
<dbReference type="Pfam" id="PF00344">
    <property type="entry name" value="SecY"/>
    <property type="match status" value="1"/>
</dbReference>
<dbReference type="EMBL" id="CP023004">
    <property type="protein sequence ID" value="AWI09142.1"/>
    <property type="molecule type" value="Genomic_DNA"/>
</dbReference>
<feature type="transmembrane region" description="Helical" evidence="10">
    <location>
        <begin position="476"/>
        <end position="494"/>
    </location>
</feature>
<dbReference type="GO" id="GO:0065002">
    <property type="term" value="P:intracellular protein transmembrane transport"/>
    <property type="evidence" value="ECO:0007669"/>
    <property type="project" value="UniProtKB-UniRule"/>
</dbReference>
<evidence type="ECO:0000256" key="7">
    <source>
        <dbReference type="ARBA" id="ARBA00023010"/>
    </source>
</evidence>
<dbReference type="InterPro" id="IPR023201">
    <property type="entry name" value="SecY_dom_sf"/>
</dbReference>
<dbReference type="NCBIfam" id="TIGR00967">
    <property type="entry name" value="3a0501s007"/>
    <property type="match status" value="1"/>
</dbReference>
<protein>
    <recommendedName>
        <fullName evidence="9 10">Protein translocase subunit SecY</fullName>
    </recommendedName>
</protein>
<evidence type="ECO:0000256" key="9">
    <source>
        <dbReference type="ARBA" id="ARBA00039733"/>
    </source>
</evidence>
<keyword evidence="6 10" id="KW-1133">Transmembrane helix</keyword>
<feature type="transmembrane region" description="Helical" evidence="10">
    <location>
        <begin position="384"/>
        <end position="406"/>
    </location>
</feature>
<dbReference type="GO" id="GO:0005886">
    <property type="term" value="C:plasma membrane"/>
    <property type="evidence" value="ECO:0007669"/>
    <property type="project" value="UniProtKB-SubCell"/>
</dbReference>
<feature type="transmembrane region" description="Helical" evidence="10">
    <location>
        <begin position="326"/>
        <end position="348"/>
    </location>
</feature>
<evidence type="ECO:0000256" key="1">
    <source>
        <dbReference type="ARBA" id="ARBA00004141"/>
    </source>
</evidence>
<dbReference type="OrthoDB" id="9809248at2"/>
<dbReference type="InterPro" id="IPR026593">
    <property type="entry name" value="SecY"/>
</dbReference>
<dbReference type="PIRSF" id="PIRSF004557">
    <property type="entry name" value="SecY"/>
    <property type="match status" value="1"/>
</dbReference>
<dbReference type="FunFam" id="1.10.3370.10:FF:000001">
    <property type="entry name" value="Preprotein translocase subunit SecY"/>
    <property type="match status" value="1"/>
</dbReference>
<feature type="transmembrane region" description="Helical" evidence="10">
    <location>
        <begin position="194"/>
        <end position="217"/>
    </location>
</feature>
<dbReference type="GO" id="GO:0043952">
    <property type="term" value="P:protein transport by the Sec complex"/>
    <property type="evidence" value="ECO:0007669"/>
    <property type="project" value="UniProtKB-UniRule"/>
</dbReference>
<dbReference type="KEGG" id="elut:CKA38_07720"/>
<evidence type="ECO:0000256" key="4">
    <source>
        <dbReference type="ARBA" id="ARBA00022692"/>
    </source>
</evidence>